<dbReference type="OMA" id="ASEEYAY"/>
<name>A0A1M2V908_TRAPU</name>
<keyword evidence="3" id="KW-1185">Reference proteome</keyword>
<organism evidence="2 3">
    <name type="scientific">Trametes pubescens</name>
    <name type="common">White-rot fungus</name>
    <dbReference type="NCBI Taxonomy" id="154538"/>
    <lineage>
        <taxon>Eukaryota</taxon>
        <taxon>Fungi</taxon>
        <taxon>Dikarya</taxon>
        <taxon>Basidiomycota</taxon>
        <taxon>Agaricomycotina</taxon>
        <taxon>Agaricomycetes</taxon>
        <taxon>Polyporales</taxon>
        <taxon>Polyporaceae</taxon>
        <taxon>Trametes</taxon>
    </lineage>
</organism>
<dbReference type="Gene3D" id="1.20.1280.50">
    <property type="match status" value="1"/>
</dbReference>
<evidence type="ECO:0000313" key="3">
    <source>
        <dbReference type="Proteomes" id="UP000184267"/>
    </source>
</evidence>
<dbReference type="Pfam" id="PF12937">
    <property type="entry name" value="F-box-like"/>
    <property type="match status" value="1"/>
</dbReference>
<protein>
    <recommendedName>
        <fullName evidence="1">F-box domain-containing protein</fullName>
    </recommendedName>
</protein>
<accession>A0A1M2V908</accession>
<evidence type="ECO:0000259" key="1">
    <source>
        <dbReference type="Pfam" id="PF12937"/>
    </source>
</evidence>
<dbReference type="InterPro" id="IPR001810">
    <property type="entry name" value="F-box_dom"/>
</dbReference>
<dbReference type="Proteomes" id="UP000184267">
    <property type="component" value="Unassembled WGS sequence"/>
</dbReference>
<dbReference type="OrthoDB" id="2754677at2759"/>
<gene>
    <name evidence="2" type="ORF">TRAPUB_5336</name>
</gene>
<comment type="caution">
    <text evidence="2">The sequence shown here is derived from an EMBL/GenBank/DDBJ whole genome shotgun (WGS) entry which is preliminary data.</text>
</comment>
<dbReference type="STRING" id="154538.A0A1M2V908"/>
<feature type="domain" description="F-box" evidence="1">
    <location>
        <begin position="32"/>
        <end position="90"/>
    </location>
</feature>
<dbReference type="EMBL" id="MNAD01001565">
    <property type="protein sequence ID" value="OJT04007.1"/>
    <property type="molecule type" value="Genomic_DNA"/>
</dbReference>
<evidence type="ECO:0000313" key="2">
    <source>
        <dbReference type="EMBL" id="OJT04007.1"/>
    </source>
</evidence>
<sequence>MDQELNLQAANAMSDAYPPIHPPSTRIPPTPIDQLPNEILMEIFRAFWDLRLETFLWGHQPGSLAVLPLCAVSRRWREVAFAVPELWSYVRVNAPDDIEWMQLARTRSRRHPITLSVVIPDEFAFAEVLPELEGCRALICDLTISLAEDEDAASEIGVLLAGMTMNFLNAGMPALVALAVSIPDWPDLEPPGALLTLDAPQFPRLRALEVCRLQLSWMPDIFARLRRLSTGDCRGDEILSPSEFLDVLAISQQLEDVSMKEGMPFHDHAEVIAWNKMDRPLEIANLRKLEIHDDGWLILALLQRVRLPVGIHAEFRVYVSGQWDDKVSGLLQMSIPDDPTNVHFLETTTSADIVVPVDGHHEEHAHLDCDNADTGRFHIILAFFAYEQPPFMRAQCILEDFRTLFRRAPLRQLSITCDLIRIPHDLWVEVFRTFPSLCELHLSGEGYPGRLLAALAARPEEGSASEPLPPPLILPNLNTFTFKDFSWHRDLFGAIVRTFEGRAVAGASRMREVHVELRGREKNSDLNSMLRLDLATLRQHCDVVVYTDAE</sequence>
<proteinExistence type="predicted"/>
<reference evidence="2 3" key="1">
    <citation type="submission" date="2016-10" db="EMBL/GenBank/DDBJ databases">
        <title>Genome sequence of the basidiomycete white-rot fungus Trametes pubescens.</title>
        <authorList>
            <person name="Makela M.R."/>
            <person name="Granchi Z."/>
            <person name="Peng M."/>
            <person name="De Vries R.P."/>
            <person name="Grigoriev I."/>
            <person name="Riley R."/>
            <person name="Hilden K."/>
        </authorList>
    </citation>
    <scope>NUCLEOTIDE SEQUENCE [LARGE SCALE GENOMIC DNA]</scope>
    <source>
        <strain evidence="2 3">FBCC735</strain>
    </source>
</reference>
<dbReference type="AlphaFoldDB" id="A0A1M2V908"/>